<sequence length="239" mass="26553">MTASEDKPKKSRQLKLDFPESVLTLETLSVTACNRTAIATLKRWPDWRMPALALVGGPKSGLTTAAAAWTEHAGGVLLSAKAFDKLSHKKLEKLASQPFAIDVAQDVRNEDNLLSAINLTARAGGSLLLTGNTAPAQWRVKLPDLASRLKSMTLVELAPPDDEMVSIRLKRAMKRRYLKLPSEVETYLLARIERSYIAIETFVENLHEMIDGREVTVPLSREVLDEMDGTRPLFEDEDD</sequence>
<dbReference type="PANTHER" id="PTHR30050">
    <property type="entry name" value="CHROMOSOMAL REPLICATION INITIATOR PROTEIN DNAA"/>
    <property type="match status" value="1"/>
</dbReference>
<keyword evidence="2" id="KW-1185">Reference proteome</keyword>
<proteinExistence type="predicted"/>
<comment type="caution">
    <text evidence="1">The sequence shown here is derived from an EMBL/GenBank/DDBJ whole genome shotgun (WGS) entry which is preliminary data.</text>
</comment>
<dbReference type="RefSeq" id="WP_084393572.1">
    <property type="nucleotide sequence ID" value="NZ_BMKF01000001.1"/>
</dbReference>
<accession>A0ABQ1J9N6</accession>
<evidence type="ECO:0008006" key="3">
    <source>
        <dbReference type="Google" id="ProtNLM"/>
    </source>
</evidence>
<dbReference type="EMBL" id="BMKF01000001">
    <property type="protein sequence ID" value="GGB61079.1"/>
    <property type="molecule type" value="Genomic_DNA"/>
</dbReference>
<dbReference type="InterPro" id="IPR027417">
    <property type="entry name" value="P-loop_NTPase"/>
</dbReference>
<dbReference type="Proteomes" id="UP000628854">
    <property type="component" value="Unassembled WGS sequence"/>
</dbReference>
<dbReference type="Gene3D" id="1.10.8.60">
    <property type="match status" value="1"/>
</dbReference>
<organism evidence="1 2">
    <name type="scientific">Henriciella pelagia</name>
    <dbReference type="NCBI Taxonomy" id="1977912"/>
    <lineage>
        <taxon>Bacteria</taxon>
        <taxon>Pseudomonadati</taxon>
        <taxon>Pseudomonadota</taxon>
        <taxon>Alphaproteobacteria</taxon>
        <taxon>Hyphomonadales</taxon>
        <taxon>Hyphomonadaceae</taxon>
        <taxon>Henriciella</taxon>
    </lineage>
</organism>
<dbReference type="SUPFAM" id="SSF52540">
    <property type="entry name" value="P-loop containing nucleoside triphosphate hydrolases"/>
    <property type="match status" value="1"/>
</dbReference>
<evidence type="ECO:0000313" key="1">
    <source>
        <dbReference type="EMBL" id="GGB61079.1"/>
    </source>
</evidence>
<gene>
    <name evidence="1" type="ORF">GCM10011503_07030</name>
</gene>
<evidence type="ECO:0000313" key="2">
    <source>
        <dbReference type="Proteomes" id="UP000628854"/>
    </source>
</evidence>
<name>A0ABQ1J9N6_9PROT</name>
<protein>
    <recommendedName>
        <fullName evidence="3">Chromosomal replication initiator protein DnaA domain-containing protein</fullName>
    </recommendedName>
</protein>
<dbReference type="PANTHER" id="PTHR30050:SF5">
    <property type="entry name" value="DNAA REGULATORY INACTIVATOR HDA"/>
    <property type="match status" value="1"/>
</dbReference>
<dbReference type="Gene3D" id="3.40.50.300">
    <property type="entry name" value="P-loop containing nucleotide triphosphate hydrolases"/>
    <property type="match status" value="1"/>
</dbReference>
<reference evidence="2" key="1">
    <citation type="journal article" date="2019" name="Int. J. Syst. Evol. Microbiol.">
        <title>The Global Catalogue of Microorganisms (GCM) 10K type strain sequencing project: providing services to taxonomists for standard genome sequencing and annotation.</title>
        <authorList>
            <consortium name="The Broad Institute Genomics Platform"/>
            <consortium name="The Broad Institute Genome Sequencing Center for Infectious Disease"/>
            <person name="Wu L."/>
            <person name="Ma J."/>
        </authorList>
    </citation>
    <scope>NUCLEOTIDE SEQUENCE [LARGE SCALE GENOMIC DNA]</scope>
    <source>
        <strain evidence="2">CGMCC 1.15928</strain>
    </source>
</reference>